<dbReference type="RefSeq" id="WP_119659064.1">
    <property type="nucleotide sequence ID" value="NZ_QUAL01000052.1"/>
</dbReference>
<dbReference type="InterPro" id="IPR013324">
    <property type="entry name" value="RNA_pol_sigma_r3/r4-like"/>
</dbReference>
<evidence type="ECO:0000259" key="7">
    <source>
        <dbReference type="Pfam" id="PF08281"/>
    </source>
</evidence>
<comment type="similarity">
    <text evidence="1">Belongs to the sigma-70 factor family. ECF subfamily.</text>
</comment>
<comment type="caution">
    <text evidence="8">The sequence shown here is derived from an EMBL/GenBank/DDBJ whole genome shotgun (WGS) entry which is preliminary data.</text>
</comment>
<dbReference type="InterPro" id="IPR036388">
    <property type="entry name" value="WH-like_DNA-bd_sf"/>
</dbReference>
<keyword evidence="3" id="KW-0731">Sigma factor</keyword>
<proteinExistence type="inferred from homology"/>
<dbReference type="EMBL" id="QUAL01000052">
    <property type="protein sequence ID" value="RIQ31917.1"/>
    <property type="molecule type" value="Genomic_DNA"/>
</dbReference>
<feature type="domain" description="RNA polymerase sigma-70 region 2" evidence="6">
    <location>
        <begin position="15"/>
        <end position="80"/>
    </location>
</feature>
<dbReference type="InterPro" id="IPR007627">
    <property type="entry name" value="RNA_pol_sigma70_r2"/>
</dbReference>
<gene>
    <name evidence="8" type="ORF">DY240_06095</name>
</gene>
<organism evidence="8 9">
    <name type="scientific">Jiangella rhizosphaerae</name>
    <dbReference type="NCBI Taxonomy" id="2293569"/>
    <lineage>
        <taxon>Bacteria</taxon>
        <taxon>Bacillati</taxon>
        <taxon>Actinomycetota</taxon>
        <taxon>Actinomycetes</taxon>
        <taxon>Jiangellales</taxon>
        <taxon>Jiangellaceae</taxon>
        <taxon>Jiangella</taxon>
    </lineage>
</organism>
<dbReference type="CDD" id="cd06171">
    <property type="entry name" value="Sigma70_r4"/>
    <property type="match status" value="1"/>
</dbReference>
<accession>A0A418KUM1</accession>
<dbReference type="SUPFAM" id="SSF88946">
    <property type="entry name" value="Sigma2 domain of RNA polymerase sigma factors"/>
    <property type="match status" value="1"/>
</dbReference>
<reference evidence="8 9" key="1">
    <citation type="submission" date="2018-09" db="EMBL/GenBank/DDBJ databases">
        <title>Isolation, diversity and antifungal activity of actinobacteria from wheat.</title>
        <authorList>
            <person name="Han C."/>
        </authorList>
    </citation>
    <scope>NUCLEOTIDE SEQUENCE [LARGE SCALE GENOMIC DNA]</scope>
    <source>
        <strain evidence="8 9">NEAU-YY265</strain>
    </source>
</reference>
<dbReference type="Gene3D" id="1.10.10.10">
    <property type="entry name" value="Winged helix-like DNA-binding domain superfamily/Winged helix DNA-binding domain"/>
    <property type="match status" value="1"/>
</dbReference>
<name>A0A418KUM1_9ACTN</name>
<dbReference type="InterPro" id="IPR013325">
    <property type="entry name" value="RNA_pol_sigma_r2"/>
</dbReference>
<evidence type="ECO:0000256" key="1">
    <source>
        <dbReference type="ARBA" id="ARBA00010641"/>
    </source>
</evidence>
<dbReference type="Pfam" id="PF04542">
    <property type="entry name" value="Sigma70_r2"/>
    <property type="match status" value="1"/>
</dbReference>
<dbReference type="Gene3D" id="1.10.1740.10">
    <property type="match status" value="1"/>
</dbReference>
<evidence type="ECO:0000256" key="2">
    <source>
        <dbReference type="ARBA" id="ARBA00023015"/>
    </source>
</evidence>
<protein>
    <submittedName>
        <fullName evidence="8">Sigma-70 family RNA polymerase sigma factor</fullName>
    </submittedName>
</protein>
<evidence type="ECO:0000259" key="6">
    <source>
        <dbReference type="Pfam" id="PF04542"/>
    </source>
</evidence>
<dbReference type="InterPro" id="IPR013249">
    <property type="entry name" value="RNA_pol_sigma70_r4_t2"/>
</dbReference>
<dbReference type="OrthoDB" id="3783006at2"/>
<dbReference type="AlphaFoldDB" id="A0A418KUM1"/>
<sequence>MGTSDRENFAAWAAAELPGLRRFAYAVGGDWHRADDLVQAALERMYVVWPKLGGVADLGAYARTVLVRQAATETRRAWWRRERVTDVIPETPSPADGDGDSAARLDLARVLGGLSVKQRAIVVLRFVEDRPVREVAELLGVAEGTVKRQCHEALAHLRRRLLADAELDLEEA</sequence>
<feature type="domain" description="RNA polymerase sigma factor 70 region 4 type 2" evidence="7">
    <location>
        <begin position="105"/>
        <end position="157"/>
    </location>
</feature>
<keyword evidence="2" id="KW-0805">Transcription regulation</keyword>
<dbReference type="Proteomes" id="UP000284057">
    <property type="component" value="Unassembled WGS sequence"/>
</dbReference>
<dbReference type="InterPro" id="IPR039425">
    <property type="entry name" value="RNA_pol_sigma-70-like"/>
</dbReference>
<evidence type="ECO:0000256" key="3">
    <source>
        <dbReference type="ARBA" id="ARBA00023082"/>
    </source>
</evidence>
<dbReference type="InterPro" id="IPR014284">
    <property type="entry name" value="RNA_pol_sigma-70_dom"/>
</dbReference>
<dbReference type="PANTHER" id="PTHR43133:SF50">
    <property type="entry name" value="ECF RNA POLYMERASE SIGMA FACTOR SIGM"/>
    <property type="match status" value="1"/>
</dbReference>
<evidence type="ECO:0000313" key="9">
    <source>
        <dbReference type="Proteomes" id="UP000284057"/>
    </source>
</evidence>
<dbReference type="Pfam" id="PF08281">
    <property type="entry name" value="Sigma70_r4_2"/>
    <property type="match status" value="1"/>
</dbReference>
<dbReference type="GO" id="GO:0016987">
    <property type="term" value="F:sigma factor activity"/>
    <property type="evidence" value="ECO:0007669"/>
    <property type="project" value="UniProtKB-KW"/>
</dbReference>
<dbReference type="NCBIfam" id="TIGR02937">
    <property type="entry name" value="sigma70-ECF"/>
    <property type="match status" value="1"/>
</dbReference>
<dbReference type="GO" id="GO:0006352">
    <property type="term" value="P:DNA-templated transcription initiation"/>
    <property type="evidence" value="ECO:0007669"/>
    <property type="project" value="InterPro"/>
</dbReference>
<keyword evidence="9" id="KW-1185">Reference proteome</keyword>
<dbReference type="SUPFAM" id="SSF88659">
    <property type="entry name" value="Sigma3 and sigma4 domains of RNA polymerase sigma factors"/>
    <property type="match status" value="1"/>
</dbReference>
<dbReference type="PANTHER" id="PTHR43133">
    <property type="entry name" value="RNA POLYMERASE ECF-TYPE SIGMA FACTO"/>
    <property type="match status" value="1"/>
</dbReference>
<evidence type="ECO:0000256" key="5">
    <source>
        <dbReference type="ARBA" id="ARBA00023163"/>
    </source>
</evidence>
<evidence type="ECO:0000256" key="4">
    <source>
        <dbReference type="ARBA" id="ARBA00023125"/>
    </source>
</evidence>
<dbReference type="GO" id="GO:0003677">
    <property type="term" value="F:DNA binding"/>
    <property type="evidence" value="ECO:0007669"/>
    <property type="project" value="UniProtKB-KW"/>
</dbReference>
<keyword evidence="4" id="KW-0238">DNA-binding</keyword>
<evidence type="ECO:0000313" key="8">
    <source>
        <dbReference type="EMBL" id="RIQ31917.1"/>
    </source>
</evidence>
<keyword evidence="5" id="KW-0804">Transcription</keyword>